<dbReference type="CDD" id="cd00110">
    <property type="entry name" value="LamG"/>
    <property type="match status" value="1"/>
</dbReference>
<feature type="compositionally biased region" description="Low complexity" evidence="1">
    <location>
        <begin position="1443"/>
        <end position="1456"/>
    </location>
</feature>
<dbReference type="Proteomes" id="UP000298860">
    <property type="component" value="Unassembled WGS sequence"/>
</dbReference>
<gene>
    <name evidence="3" type="ORF">GTS_50840</name>
</gene>
<dbReference type="PRINTS" id="PR01217">
    <property type="entry name" value="PRICHEXTENSN"/>
</dbReference>
<reference evidence="4" key="1">
    <citation type="submission" date="2019-04" db="EMBL/GenBank/DDBJ databases">
        <title>Draft genome sequence of Pseudonocardiaceae bacterium SL3-2-4.</title>
        <authorList>
            <person name="Ningsih F."/>
            <person name="Yokota A."/>
            <person name="Sakai Y."/>
            <person name="Nanatani K."/>
            <person name="Yabe S."/>
            <person name="Oetari A."/>
            <person name="Sjamsuridzal W."/>
        </authorList>
    </citation>
    <scope>NUCLEOTIDE SEQUENCE [LARGE SCALE GENOMIC DNA]</scope>
    <source>
        <strain evidence="4">SL3-2-4</strain>
    </source>
</reference>
<organism evidence="3 4">
    <name type="scientific">Gandjariella thermophila</name>
    <dbReference type="NCBI Taxonomy" id="1931992"/>
    <lineage>
        <taxon>Bacteria</taxon>
        <taxon>Bacillati</taxon>
        <taxon>Actinomycetota</taxon>
        <taxon>Actinomycetes</taxon>
        <taxon>Pseudonocardiales</taxon>
        <taxon>Pseudonocardiaceae</taxon>
        <taxon>Gandjariella</taxon>
    </lineage>
</organism>
<protein>
    <recommendedName>
        <fullName evidence="2">Laminin G domain-containing protein</fullName>
    </recommendedName>
</protein>
<feature type="compositionally biased region" description="Low complexity" evidence="1">
    <location>
        <begin position="1411"/>
        <end position="1423"/>
    </location>
</feature>
<feature type="compositionally biased region" description="Polar residues" evidence="1">
    <location>
        <begin position="60"/>
        <end position="72"/>
    </location>
</feature>
<evidence type="ECO:0000313" key="3">
    <source>
        <dbReference type="EMBL" id="GDY33451.1"/>
    </source>
</evidence>
<name>A0A4D4J9V6_9PSEU</name>
<proteinExistence type="predicted"/>
<feature type="region of interest" description="Disordered" evidence="1">
    <location>
        <begin position="1251"/>
        <end position="1575"/>
    </location>
</feature>
<comment type="caution">
    <text evidence="3">The sequence shown here is derived from an EMBL/GenBank/DDBJ whole genome shotgun (WGS) entry which is preliminary data.</text>
</comment>
<dbReference type="PROSITE" id="PS50025">
    <property type="entry name" value="LAM_G_DOMAIN"/>
    <property type="match status" value="1"/>
</dbReference>
<dbReference type="Gene3D" id="2.60.120.200">
    <property type="match status" value="1"/>
</dbReference>
<feature type="region of interest" description="Disordered" evidence="1">
    <location>
        <begin position="86"/>
        <end position="147"/>
    </location>
</feature>
<dbReference type="InterPro" id="IPR001791">
    <property type="entry name" value="Laminin_G"/>
</dbReference>
<dbReference type="SUPFAM" id="SSF49899">
    <property type="entry name" value="Concanavalin A-like lectins/glucanases"/>
    <property type="match status" value="1"/>
</dbReference>
<feature type="domain" description="Laminin G" evidence="2">
    <location>
        <begin position="1068"/>
        <end position="1250"/>
    </location>
</feature>
<evidence type="ECO:0000259" key="2">
    <source>
        <dbReference type="PROSITE" id="PS50025"/>
    </source>
</evidence>
<evidence type="ECO:0000256" key="1">
    <source>
        <dbReference type="SAM" id="MobiDB-lite"/>
    </source>
</evidence>
<feature type="compositionally biased region" description="Polar residues" evidence="1">
    <location>
        <begin position="110"/>
        <end position="120"/>
    </location>
</feature>
<sequence length="1575" mass="164913">MVGAAPWLTHVQVIRRTRHSAGRAGRRGWRLWARTTAWLIVVAVAMTAGAGQADAWASTVAGTPSTPQQRSGSAAGLPHTAKSAINKHAKSAAKPGTVPGAAPEAKTPTPAVTPQASNVAQHGEAQSAAARTRSAPPTPGKELVDQRNATRKVFANPDGTLTARVYPRPVHYQTSTGTWADIDTTLVRGSDGAWREKADAPSASFAAAGDASSLVGLELDASTSLGFGVQGASATPGVASGSTITYPGIQPHADATYLTTATGVKETLVLHDASAPTTWVFPLTLRGLTASMGPGGSVQLTDTQGHVRDVIASGFMEDAKIDPRSGDGTMSTGVTYGLTTVNGRPALQVDLDEAWLHDPARVFPVKVDPSVADLNTSSSTYVMSPFTANYSSDSELKVGTYDGGSNIANSYLNFNVGSLTNDYIEAVTLNLDEIWSYSCQARPFYVSPITSGWNVYSINTYPGLTYGGPIGVTNTAVGYSSGCPGPAWVSVDLGDNPSAAGTRLLESWTHGGPNLGLAVTADTRDSYAWKRFDSVNSPYPPYLSITYSPYGAAYSFPNNYVEPTSTASGSQQVTITNLGNNAWTPGNQSLWYQLYDLNWNNLRISGSVDPPTALPFTVNPNQTVTMTGNIGPVSPGQYYLCWDMFNGSTSFNLTYGVDSPCELINSANTPPQIDSQQPLSNTVLGSLTPQLYVTGHDPDNYPNRGLTYDFQVYTAPTDGSTPALVVDSGWISSTTWTVPSGKLVWNQSYSWTVANNDTLGSSPSSAPSYFTTAVQQPLITSHLGAAAVNTSGRNFDPGVGDYTTAVTDANVAGVGPALSIVRSYNSQDPRTANLFGAGWSTAYDMAATPDNDGSGNVVVTYPDGHTVRFGLNVDGTTFTPPQGTYATFQPITGGGYTLTDRGGTAYTFARQVGTTWKLTKITDADGRSETLTYAGDGTLSTIINTASNRSLHLSWGGGHVTQVATDAVTTGGSPLTWTYTYSGDSLAQVCPPTSSTACTDYTLTSGTNSGSHYRSAVLDAGPYAYWRFGDSSGTTATDEIAANLGTKNGTYTNVSLGGAAPLPGSPTTSGYFNGSSSSVRLPDQLVSSTTYLGVQLRFQTTLNGPGGILFSTGHSTIGASNPDSGAMPVLYVGSDGKLYGQFWNGSVQPLVSANRVNDAAWHQVTIVGSGTSQSLYLDGQLIGSKSGQLYNFDPLNFVGAGLFNGNAWVNPPASGWSYFNGNIAEVAFYTKPLGGPVISQQYTVGTRAATEITSITPRPVPPKHRSPTTAPKTGRPRSPTSMAAPGRSILRPRRAPPRSTAALCWPPIPKTSGASASRAARKRSTTCPPPTRPDTNGPTAPPRTTTSPWDSPDRSRTCRTPPPDSTATAVPMSPSPAARTIPVRSHCGSKPLPRVACSPATKTRRSAQHRTTTNQPSTSATTAVCTEKYTTITSARWHPRARSPTASGTSSCSPSTTTPPPTPRKACTSTAPKLPPGAPRGRASSGTSTSAPAMSPPTGQLLPLTPKAISPAPSQPPRSTNRSLIRPPWTLPRSPRCTRLPRSPPPAPSPSPLSRSPTPATPRGRTPTNRATGDA</sequence>
<feature type="compositionally biased region" description="Low complexity" evidence="1">
    <location>
        <begin position="1552"/>
        <end position="1575"/>
    </location>
</feature>
<accession>A0A4D4J9V6</accession>
<evidence type="ECO:0000313" key="4">
    <source>
        <dbReference type="Proteomes" id="UP000298860"/>
    </source>
</evidence>
<feature type="compositionally biased region" description="Polar residues" evidence="1">
    <location>
        <begin position="1333"/>
        <end position="1349"/>
    </location>
</feature>
<dbReference type="Pfam" id="PF13385">
    <property type="entry name" value="Laminin_G_3"/>
    <property type="match status" value="1"/>
</dbReference>
<feature type="compositionally biased region" description="Pro residues" evidence="1">
    <location>
        <begin position="1542"/>
        <end position="1551"/>
    </location>
</feature>
<dbReference type="EMBL" id="BJFL01000043">
    <property type="protein sequence ID" value="GDY33451.1"/>
    <property type="molecule type" value="Genomic_DNA"/>
</dbReference>
<keyword evidence="4" id="KW-1185">Reference proteome</keyword>
<feature type="region of interest" description="Disordered" evidence="1">
    <location>
        <begin position="59"/>
        <end position="78"/>
    </location>
</feature>
<dbReference type="Pfam" id="PF20148">
    <property type="entry name" value="DUF6531"/>
    <property type="match status" value="1"/>
</dbReference>
<dbReference type="InterPro" id="IPR013320">
    <property type="entry name" value="ConA-like_dom_sf"/>
</dbReference>
<dbReference type="InterPro" id="IPR045351">
    <property type="entry name" value="DUF6531"/>
</dbReference>